<evidence type="ECO:0000256" key="10">
    <source>
        <dbReference type="ARBA" id="ARBA00023136"/>
    </source>
</evidence>
<keyword evidence="19" id="KW-1185">Reference proteome</keyword>
<evidence type="ECO:0000256" key="3">
    <source>
        <dbReference type="ARBA" id="ARBA00022679"/>
    </source>
</evidence>
<dbReference type="InterPro" id="IPR051838">
    <property type="entry name" value="ARTD_PARP"/>
</dbReference>
<evidence type="ECO:0000256" key="8">
    <source>
        <dbReference type="ARBA" id="ARBA00022989"/>
    </source>
</evidence>
<evidence type="ECO:0000259" key="17">
    <source>
        <dbReference type="PROSITE" id="PS51059"/>
    </source>
</evidence>
<evidence type="ECO:0000256" key="16">
    <source>
        <dbReference type="SAM" id="Phobius"/>
    </source>
</evidence>
<evidence type="ECO:0000256" key="5">
    <source>
        <dbReference type="ARBA" id="ARBA00022695"/>
    </source>
</evidence>
<reference evidence="18 19" key="1">
    <citation type="submission" date="2024-02" db="EMBL/GenBank/DDBJ databases">
        <title>Chromosome-scale genome assembly of the rough periwinkle Littorina saxatilis.</title>
        <authorList>
            <person name="De Jode A."/>
            <person name="Faria R."/>
            <person name="Formenti G."/>
            <person name="Sims Y."/>
            <person name="Smith T.P."/>
            <person name="Tracey A."/>
            <person name="Wood J.M.D."/>
            <person name="Zagrodzka Z.B."/>
            <person name="Johannesson K."/>
            <person name="Butlin R.K."/>
            <person name="Leder E.H."/>
        </authorList>
    </citation>
    <scope>NUCLEOTIDE SEQUENCE [LARGE SCALE GENOMIC DNA]</scope>
    <source>
        <strain evidence="18">Snail1</strain>
        <tissue evidence="18">Muscle</tissue>
    </source>
</reference>
<keyword evidence="10 16" id="KW-0472">Membrane</keyword>
<evidence type="ECO:0000313" key="18">
    <source>
        <dbReference type="EMBL" id="KAK7115825.1"/>
    </source>
</evidence>
<protein>
    <recommendedName>
        <fullName evidence="15">Poly [ADP-ribose] polymerase</fullName>
        <shortName evidence="15">PARP</shortName>
        <ecNumber evidence="15">2.4.2.-</ecNumber>
    </recommendedName>
</protein>
<dbReference type="InterPro" id="IPR012317">
    <property type="entry name" value="Poly(ADP-ribose)pol_cat_dom"/>
</dbReference>
<dbReference type="GO" id="GO:0003950">
    <property type="term" value="F:NAD+ poly-ADP-ribosyltransferase activity"/>
    <property type="evidence" value="ECO:0007669"/>
    <property type="project" value="UniProtKB-UniRule"/>
</dbReference>
<comment type="function">
    <text evidence="13">Intracellular mono-ADP-ribosyltransferase that plays a role in different processes, such as protein translation and unfolded protein response (UPR), through the mono-ADP-ribosylation of proteins involved in those processes. Acts as an inhibitor of protein translation by catalyzing mono-ADP-ribosylation of ribosomal subunits, such as RPL14 and RPS6, thereby inhibiting polysome assembly and mRNA loading. Mono-ADP-ribosylation of ribosomal subunits is promoted by NMNAT2. Involved in the unfolded protein response (UPR) by ADP-ribosylating and activating EIF2AK3 and ERN1, two important UPR effectors. May also mediate mono-ADP-ribosylation of karyopherin KPNB1 a nuclear import factor. May not modify proteins on arginine or cysteine residues compared to other mono-ADP-ribosyltransferases.</text>
</comment>
<name>A0AAN9C7J1_9CAEN</name>
<evidence type="ECO:0000256" key="9">
    <source>
        <dbReference type="ARBA" id="ARBA00023027"/>
    </source>
</evidence>
<evidence type="ECO:0000256" key="15">
    <source>
        <dbReference type="RuleBase" id="RU362114"/>
    </source>
</evidence>
<evidence type="ECO:0000256" key="12">
    <source>
        <dbReference type="ARBA" id="ARBA00024347"/>
    </source>
</evidence>
<comment type="caution">
    <text evidence="18">The sequence shown here is derived from an EMBL/GenBank/DDBJ whole genome shotgun (WGS) entry which is preliminary data.</text>
</comment>
<dbReference type="SUPFAM" id="SSF56399">
    <property type="entry name" value="ADP-ribosylation"/>
    <property type="match status" value="1"/>
</dbReference>
<evidence type="ECO:0000256" key="4">
    <source>
        <dbReference type="ARBA" id="ARBA00022692"/>
    </source>
</evidence>
<dbReference type="PANTHER" id="PTHR21328">
    <property type="entry name" value="POLY ADP-RIBOSE POLYMERASE FAMILY, MEMBER PARP"/>
    <property type="match status" value="1"/>
</dbReference>
<dbReference type="Pfam" id="PF18084">
    <property type="entry name" value="ARTD15_N"/>
    <property type="match status" value="1"/>
</dbReference>
<keyword evidence="11" id="KW-0834">Unfolded protein response</keyword>
<dbReference type="PROSITE" id="PS51059">
    <property type="entry name" value="PARP_CATALYTIC"/>
    <property type="match status" value="1"/>
</dbReference>
<keyword evidence="9 15" id="KW-0520">NAD</keyword>
<feature type="domain" description="PARP catalytic" evidence="17">
    <location>
        <begin position="81"/>
        <end position="286"/>
    </location>
</feature>
<evidence type="ECO:0000256" key="14">
    <source>
        <dbReference type="ARBA" id="ARBA00062100"/>
    </source>
</evidence>
<keyword evidence="4 16" id="KW-0812">Transmembrane</keyword>
<evidence type="ECO:0000256" key="7">
    <source>
        <dbReference type="ARBA" id="ARBA00022824"/>
    </source>
</evidence>
<evidence type="ECO:0000256" key="13">
    <source>
        <dbReference type="ARBA" id="ARBA00056446"/>
    </source>
</evidence>
<keyword evidence="8 16" id="KW-1133">Transmembrane helix</keyword>
<dbReference type="Pfam" id="PF00644">
    <property type="entry name" value="PARP"/>
    <property type="match status" value="1"/>
</dbReference>
<gene>
    <name evidence="18" type="ORF">V1264_001631</name>
</gene>
<keyword evidence="3 15" id="KW-0808">Transferase</keyword>
<accession>A0AAN9C7J1</accession>
<dbReference type="GO" id="GO:0016779">
    <property type="term" value="F:nucleotidyltransferase activity"/>
    <property type="evidence" value="ECO:0007669"/>
    <property type="project" value="UniProtKB-KW"/>
</dbReference>
<dbReference type="EMBL" id="JBAMIC010000001">
    <property type="protein sequence ID" value="KAK7115825.1"/>
    <property type="molecule type" value="Genomic_DNA"/>
</dbReference>
<keyword evidence="7" id="KW-0256">Endoplasmic reticulum</keyword>
<comment type="subcellular location">
    <subcellularLocation>
        <location evidence="1">Endoplasmic reticulum membrane</location>
        <topology evidence="1">Single-pass type IV membrane protein</topology>
    </subcellularLocation>
</comment>
<feature type="transmembrane region" description="Helical" evidence="16">
    <location>
        <begin position="300"/>
        <end position="318"/>
    </location>
</feature>
<dbReference type="FunFam" id="3.90.228.10:FF:000005">
    <property type="entry name" value="Poly [ADP-ribose] polymerase"/>
    <property type="match status" value="1"/>
</dbReference>
<dbReference type="GO" id="GO:0006986">
    <property type="term" value="P:response to unfolded protein"/>
    <property type="evidence" value="ECO:0007669"/>
    <property type="project" value="UniProtKB-KW"/>
</dbReference>
<evidence type="ECO:0000256" key="11">
    <source>
        <dbReference type="ARBA" id="ARBA00023230"/>
    </source>
</evidence>
<evidence type="ECO:0000256" key="2">
    <source>
        <dbReference type="ARBA" id="ARBA00022676"/>
    </source>
</evidence>
<dbReference type="EC" id="2.4.2.-" evidence="15"/>
<sequence>MAGSREELKRIILGKIREDPLAADLRWSLFVAALHSYRCDTVLRPFPPRFVAEDDEKDIDGLKEATAEIPGVLHLSMKVSSISDDALELLAWVLDDPTFKLCTKNKPEYSTIKKLTGQITAAPGPSYIFKVMYGETPERKFEALRKDRKILYAYHGSRVENFHSILHNGLASHMNKMSLFGKGTYLSSELAVSMIYSPGGQGWARSQLGSNLGCVAVCQMIDDTSVKCTVKEGGTSLAEAEDTRRSRASESQAGDVPERYYVVENNEMVRVKYLLVYSQPVPTNTERSPQAVSWFRKNKFAVMMAVYMFLLLCIGLFNSKSFQFYLRKGLKSGGYSGK</sequence>
<proteinExistence type="inferred from homology"/>
<evidence type="ECO:0000256" key="6">
    <source>
        <dbReference type="ARBA" id="ARBA00022765"/>
    </source>
</evidence>
<dbReference type="Proteomes" id="UP001374579">
    <property type="component" value="Unassembled WGS sequence"/>
</dbReference>
<organism evidence="18 19">
    <name type="scientific">Littorina saxatilis</name>
    <dbReference type="NCBI Taxonomy" id="31220"/>
    <lineage>
        <taxon>Eukaryota</taxon>
        <taxon>Metazoa</taxon>
        <taxon>Spiralia</taxon>
        <taxon>Lophotrochozoa</taxon>
        <taxon>Mollusca</taxon>
        <taxon>Gastropoda</taxon>
        <taxon>Caenogastropoda</taxon>
        <taxon>Littorinimorpha</taxon>
        <taxon>Littorinoidea</taxon>
        <taxon>Littorinidae</taxon>
        <taxon>Littorina</taxon>
    </lineage>
</organism>
<evidence type="ECO:0000313" key="19">
    <source>
        <dbReference type="Proteomes" id="UP001374579"/>
    </source>
</evidence>
<evidence type="ECO:0000256" key="1">
    <source>
        <dbReference type="ARBA" id="ARBA00004163"/>
    </source>
</evidence>
<dbReference type="InterPro" id="IPR041400">
    <property type="entry name" value="PARP16_N"/>
</dbReference>
<dbReference type="GO" id="GO:0005789">
    <property type="term" value="C:endoplasmic reticulum membrane"/>
    <property type="evidence" value="ECO:0007669"/>
    <property type="project" value="UniProtKB-SubCell"/>
</dbReference>
<comment type="similarity">
    <text evidence="12">Belongs to the ARTD/PARP family.</text>
</comment>
<keyword evidence="2 15" id="KW-0328">Glycosyltransferase</keyword>
<keyword evidence="6" id="KW-0013">ADP-ribosylation</keyword>
<comment type="subunit">
    <text evidence="14">Interacts with KPNB1.</text>
</comment>
<dbReference type="AlphaFoldDB" id="A0AAN9C7J1"/>
<dbReference type="Gene3D" id="3.90.228.10">
    <property type="match status" value="1"/>
</dbReference>
<keyword evidence="5" id="KW-0548">Nucleotidyltransferase</keyword>